<evidence type="ECO:0000259" key="10">
    <source>
        <dbReference type="Pfam" id="PF00082"/>
    </source>
</evidence>
<dbReference type="RefSeq" id="WP_125247997.1">
    <property type="nucleotide sequence ID" value="NZ_RSEB01000003.1"/>
</dbReference>
<evidence type="ECO:0000256" key="1">
    <source>
        <dbReference type="ARBA" id="ARBA00011073"/>
    </source>
</evidence>
<dbReference type="AlphaFoldDB" id="A0A426UY38"/>
<keyword evidence="2 7" id="KW-0645">Protease</keyword>
<dbReference type="Gene3D" id="3.30.70.80">
    <property type="entry name" value="Peptidase S8 propeptide/proteinase inhibitor I9"/>
    <property type="match status" value="1"/>
</dbReference>
<dbReference type="EMBL" id="RSEB01000003">
    <property type="protein sequence ID" value="RRR99484.1"/>
    <property type="molecule type" value="Genomic_DNA"/>
</dbReference>
<dbReference type="PROSITE" id="PS00136">
    <property type="entry name" value="SUBTILASE_ASP"/>
    <property type="match status" value="1"/>
</dbReference>
<evidence type="ECO:0000256" key="9">
    <source>
        <dbReference type="SAM" id="SignalP"/>
    </source>
</evidence>
<dbReference type="InterPro" id="IPR045051">
    <property type="entry name" value="SBT"/>
</dbReference>
<dbReference type="Gene3D" id="3.50.30.30">
    <property type="match status" value="1"/>
</dbReference>
<dbReference type="PANTHER" id="PTHR10795">
    <property type="entry name" value="PROPROTEIN CONVERTASE SUBTILISIN/KEXIN"/>
    <property type="match status" value="1"/>
</dbReference>
<comment type="similarity">
    <text evidence="1 7 8">Belongs to the peptidase S8 family.</text>
</comment>
<dbReference type="InterPro" id="IPR015500">
    <property type="entry name" value="Peptidase_S8_subtilisin-rel"/>
</dbReference>
<dbReference type="Proteomes" id="UP000277256">
    <property type="component" value="Unassembled WGS sequence"/>
</dbReference>
<keyword evidence="15" id="KW-1185">Reference proteome</keyword>
<dbReference type="InterPro" id="IPR037045">
    <property type="entry name" value="S8pro/Inhibitor_I9_sf"/>
</dbReference>
<dbReference type="Pfam" id="PF02225">
    <property type="entry name" value="PA"/>
    <property type="match status" value="1"/>
</dbReference>
<feature type="domain" description="Inhibitor I9" evidence="12">
    <location>
        <begin position="109"/>
        <end position="170"/>
    </location>
</feature>
<dbReference type="PROSITE" id="PS51892">
    <property type="entry name" value="SUBTILASE"/>
    <property type="match status" value="1"/>
</dbReference>
<evidence type="ECO:0000256" key="6">
    <source>
        <dbReference type="PIRSR" id="PIRSR615500-1"/>
    </source>
</evidence>
<feature type="domain" description="PA" evidence="11">
    <location>
        <begin position="453"/>
        <end position="527"/>
    </location>
</feature>
<evidence type="ECO:0000256" key="7">
    <source>
        <dbReference type="PROSITE-ProRule" id="PRU01240"/>
    </source>
</evidence>
<evidence type="ECO:0000256" key="8">
    <source>
        <dbReference type="RuleBase" id="RU003355"/>
    </source>
</evidence>
<evidence type="ECO:0000313" key="15">
    <source>
        <dbReference type="Proteomes" id="UP000277256"/>
    </source>
</evidence>
<dbReference type="Gene3D" id="3.40.50.200">
    <property type="entry name" value="Peptidase S8/S53 domain"/>
    <property type="match status" value="1"/>
</dbReference>
<evidence type="ECO:0000256" key="4">
    <source>
        <dbReference type="ARBA" id="ARBA00022801"/>
    </source>
</evidence>
<feature type="active site" description="Charge relay system" evidence="6 7">
    <location>
        <position position="211"/>
    </location>
</feature>
<keyword evidence="4 7" id="KW-0378">Hydrolase</keyword>
<evidence type="ECO:0000259" key="12">
    <source>
        <dbReference type="Pfam" id="PF05922"/>
    </source>
</evidence>
<protein>
    <recommendedName>
        <fullName evidence="16">Serine protease</fullName>
    </recommendedName>
</protein>
<evidence type="ECO:0000259" key="11">
    <source>
        <dbReference type="Pfam" id="PF02225"/>
    </source>
</evidence>
<dbReference type="CDD" id="cd02120">
    <property type="entry name" value="PA_subtilisin_like"/>
    <property type="match status" value="1"/>
</dbReference>
<evidence type="ECO:0000256" key="3">
    <source>
        <dbReference type="ARBA" id="ARBA00022729"/>
    </source>
</evidence>
<feature type="domain" description="Subtilisin-like protease fibronectin type-III" evidence="13">
    <location>
        <begin position="709"/>
        <end position="808"/>
    </location>
</feature>
<dbReference type="InterPro" id="IPR000209">
    <property type="entry name" value="Peptidase_S8/S53_dom"/>
</dbReference>
<dbReference type="Pfam" id="PF05922">
    <property type="entry name" value="Inhibitor_I9"/>
    <property type="match status" value="1"/>
</dbReference>
<feature type="active site" description="Charge relay system" evidence="6 7">
    <location>
        <position position="603"/>
    </location>
</feature>
<dbReference type="GO" id="GO:0004252">
    <property type="term" value="F:serine-type endopeptidase activity"/>
    <property type="evidence" value="ECO:0007669"/>
    <property type="project" value="UniProtKB-UniRule"/>
</dbReference>
<evidence type="ECO:0000256" key="5">
    <source>
        <dbReference type="ARBA" id="ARBA00022825"/>
    </source>
</evidence>
<dbReference type="InterPro" id="IPR023827">
    <property type="entry name" value="Peptidase_S8_Asp-AS"/>
</dbReference>
<dbReference type="InterPro" id="IPR003137">
    <property type="entry name" value="PA_domain"/>
</dbReference>
<proteinExistence type="inferred from homology"/>
<dbReference type="Pfam" id="PF17766">
    <property type="entry name" value="fn3_6"/>
    <property type="match status" value="1"/>
</dbReference>
<name>A0A426UY38_9ACTN</name>
<feature type="signal peptide" evidence="9">
    <location>
        <begin position="1"/>
        <end position="34"/>
    </location>
</feature>
<evidence type="ECO:0000256" key="2">
    <source>
        <dbReference type="ARBA" id="ARBA00022670"/>
    </source>
</evidence>
<dbReference type="Pfam" id="PF00082">
    <property type="entry name" value="Peptidase_S8"/>
    <property type="match status" value="1"/>
</dbReference>
<accession>A0A426UY38</accession>
<feature type="domain" description="Peptidase S8/S53" evidence="10">
    <location>
        <begin position="202"/>
        <end position="661"/>
    </location>
</feature>
<dbReference type="OrthoDB" id="614750at2"/>
<dbReference type="Gene3D" id="2.60.40.2310">
    <property type="match status" value="1"/>
</dbReference>
<dbReference type="InterPro" id="IPR010259">
    <property type="entry name" value="S8pro/Inhibitor_I9"/>
</dbReference>
<organism evidence="14 15">
    <name type="scientific">Glycomyces terrestris</name>
    <dbReference type="NCBI Taxonomy" id="2493553"/>
    <lineage>
        <taxon>Bacteria</taxon>
        <taxon>Bacillati</taxon>
        <taxon>Actinomycetota</taxon>
        <taxon>Actinomycetes</taxon>
        <taxon>Glycomycetales</taxon>
        <taxon>Glycomycetaceae</taxon>
        <taxon>Glycomyces</taxon>
    </lineage>
</organism>
<evidence type="ECO:0000259" key="13">
    <source>
        <dbReference type="Pfam" id="PF17766"/>
    </source>
</evidence>
<feature type="active site" description="Charge relay system" evidence="6 7">
    <location>
        <position position="285"/>
    </location>
</feature>
<evidence type="ECO:0008006" key="16">
    <source>
        <dbReference type="Google" id="ProtNLM"/>
    </source>
</evidence>
<dbReference type="InterPro" id="IPR023828">
    <property type="entry name" value="Peptidase_S8_Ser-AS"/>
</dbReference>
<dbReference type="SUPFAM" id="SSF52743">
    <property type="entry name" value="Subtilisin-like"/>
    <property type="match status" value="1"/>
</dbReference>
<evidence type="ECO:0000313" key="14">
    <source>
        <dbReference type="EMBL" id="RRR99484.1"/>
    </source>
</evidence>
<keyword evidence="3 9" id="KW-0732">Signal</keyword>
<dbReference type="InterPro" id="IPR041469">
    <property type="entry name" value="Subtilisin-like_FN3"/>
</dbReference>
<dbReference type="PROSITE" id="PS00138">
    <property type="entry name" value="SUBTILASE_SER"/>
    <property type="match status" value="1"/>
</dbReference>
<dbReference type="GO" id="GO:0006508">
    <property type="term" value="P:proteolysis"/>
    <property type="evidence" value="ECO:0007669"/>
    <property type="project" value="UniProtKB-KW"/>
</dbReference>
<reference evidence="14 15" key="1">
    <citation type="submission" date="2018-12" db="EMBL/GenBank/DDBJ databases">
        <title>Glycomyces sp. YIM 121974 draft genome.</title>
        <authorList>
            <person name="Li Q."/>
        </authorList>
    </citation>
    <scope>NUCLEOTIDE SEQUENCE [LARGE SCALE GENOMIC DNA]</scope>
    <source>
        <strain evidence="14 15">YIM 121974</strain>
    </source>
</reference>
<dbReference type="PRINTS" id="PR00723">
    <property type="entry name" value="SUBTILISIN"/>
</dbReference>
<gene>
    <name evidence="14" type="ORF">EIW28_12320</name>
</gene>
<sequence length="1023" mass="106207">MGTPYPHPSPRASRRIRARTRAAAAAAAVPVVVAALTTAAAAPAAAEPPLLDTVPLYDKGIAAPIEYEDGYYVVQLAADPVATYDGGVSGLEATAPAAGDTIDFEAAEVEEYTAFLADERAEVLAEHDIAAVNEYDTVFSGFSAHLTAAEAEALAQSGDVLSVVPDVIYEPTGSAVDTTDFMGLAGHDGVWEEEFGSPRDAGEGVIVGVIDSGVWPENPALAPLSEPRPDQDVIDEKWKGECVTGSDPDPAANIECNNKLIGARWYDSRGIAGDSYASPRDADGHGTHTATTAAGNYKTRVEIDGERIGTISGLAPAARVAAYKVCWPGAGCSGADILAAINDAVEDGVDVINFSIGSIGTAEFLNSTSWAFRNAAAAGVFVAASAGNNGPTSTVDHQEPWVTTVAASSHDHTYRTELEYGRQEIAASGLVGEAEWKVKLAVDAAFADADPASAAECDAGTLDPAKTAGFAILCVRANTFTANANTVAAAGGVALIVRDASERGVANSVSAQKIPVVHVNYEDGLALEEWVDSKSRPRVEVETSEYFEQNAPTMASFSSNGPALSAEQNLLKPDITAPGVDVLAGMTPENHNGNDFGAISGTSMSSPHIAGLAALMAAAHPDWSPMAIKSAIMTTSYQTDLEGDPIQRGAEDATPFDYGAGHVDAPEMFDPGLVYESDNLDWIQYACGTPEAYKIQSLCDEAGSIEPSQLNYPSVTVADLTGVYEVTRTVTNVSDKKSTYKAEITAPAGFEVEVDQSRLTLEPGASASYTLTITRTDAAFGTWAFGDITWVEKKGHRTVHEVRSPIVVKPSQLSAADEVVFTGASGSEELSGVSGFDGTLGVTVSGLVASEVSTATLSGADGSSFPVGAPAENEHVASFEVTTPADAEFVRFATFDGDLPPSTDLDVFVYVKEGETLTHVADSATGSSNETVTLEGGETYVVFVDFYAGSTSSVDVKLHTWVVPGSDEGNLAVSPAEQDVATAGPYSLTLSWADLAAGSRYLGSLEYAADGEAIASTVVSIAA</sequence>
<dbReference type="InterPro" id="IPR036852">
    <property type="entry name" value="Peptidase_S8/S53_dom_sf"/>
</dbReference>
<comment type="caution">
    <text evidence="14">The sequence shown here is derived from an EMBL/GenBank/DDBJ whole genome shotgun (WGS) entry which is preliminary data.</text>
</comment>
<keyword evidence="5 7" id="KW-0720">Serine protease</keyword>
<feature type="chain" id="PRO_5039274359" description="Serine protease" evidence="9">
    <location>
        <begin position="35"/>
        <end position="1023"/>
    </location>
</feature>